<dbReference type="PANTHER" id="PTHR43169">
    <property type="entry name" value="EXSB FAMILY PROTEIN"/>
    <property type="match status" value="1"/>
</dbReference>
<dbReference type="PANTHER" id="PTHR43169:SF2">
    <property type="entry name" value="NAD_GMP SYNTHASE DOMAIN-CONTAINING PROTEIN"/>
    <property type="match status" value="1"/>
</dbReference>
<protein>
    <submittedName>
        <fullName evidence="1">ATP-dependent sacrificial sulfur transferase LarE</fullName>
    </submittedName>
</protein>
<keyword evidence="2" id="KW-1185">Reference proteome</keyword>
<name>A0ABV6GET9_9BACI</name>
<evidence type="ECO:0000313" key="1">
    <source>
        <dbReference type="EMBL" id="MFC0272099.1"/>
    </source>
</evidence>
<gene>
    <name evidence="1" type="primary">larE</name>
    <name evidence="1" type="ORF">ACFFIX_11615</name>
</gene>
<dbReference type="GO" id="GO:0016740">
    <property type="term" value="F:transferase activity"/>
    <property type="evidence" value="ECO:0007669"/>
    <property type="project" value="UniProtKB-KW"/>
</dbReference>
<reference evidence="1 2" key="1">
    <citation type="submission" date="2024-09" db="EMBL/GenBank/DDBJ databases">
        <authorList>
            <person name="Sun Q."/>
            <person name="Mori K."/>
        </authorList>
    </citation>
    <scope>NUCLEOTIDE SEQUENCE [LARGE SCALE GENOMIC DNA]</scope>
    <source>
        <strain evidence="1 2">CCM 7228</strain>
    </source>
</reference>
<proteinExistence type="predicted"/>
<dbReference type="EMBL" id="JBHLVO010000008">
    <property type="protein sequence ID" value="MFC0272099.1"/>
    <property type="molecule type" value="Genomic_DNA"/>
</dbReference>
<dbReference type="CDD" id="cd01990">
    <property type="entry name" value="LarE-like"/>
    <property type="match status" value="1"/>
</dbReference>
<comment type="caution">
    <text evidence="1">The sequence shown here is derived from an EMBL/GenBank/DDBJ whole genome shotgun (WGS) entry which is preliminary data.</text>
</comment>
<sequence>MKTLTLAQKNEELGRILTEMGTCLVAFSGGVDSAFLLARAKQELGNRVLAVTAASETFPDREFRAAVLLAQELDVLFMSIEIKEFENENFVSNPTNRCYFCKFGLYDSLTKLAQEKGYPFILDGTNASDMNDYRPGMKATKEKGVRSPLKEAGLTKDEIRQLSQDMNLKTWNKPSFACLSSRIPYGTRITAEKINQLDLGEDYLIGLGFYDVRVRHHDKIARIEVGEDEFEKALFYREQINKKFKELGFTYTALDLQGYRTGSMNEVLKVKTNG</sequence>
<organism evidence="1 2">
    <name type="scientific">Metabacillus herbersteinensis</name>
    <dbReference type="NCBI Taxonomy" id="283816"/>
    <lineage>
        <taxon>Bacteria</taxon>
        <taxon>Bacillati</taxon>
        <taxon>Bacillota</taxon>
        <taxon>Bacilli</taxon>
        <taxon>Bacillales</taxon>
        <taxon>Bacillaceae</taxon>
        <taxon>Metabacillus</taxon>
    </lineage>
</organism>
<dbReference type="PIRSF" id="PIRSF006661">
    <property type="entry name" value="PP-lp_UCP006661"/>
    <property type="match status" value="1"/>
</dbReference>
<evidence type="ECO:0000313" key="2">
    <source>
        <dbReference type="Proteomes" id="UP001589854"/>
    </source>
</evidence>
<dbReference type="InterPro" id="IPR014729">
    <property type="entry name" value="Rossmann-like_a/b/a_fold"/>
</dbReference>
<dbReference type="Proteomes" id="UP001589854">
    <property type="component" value="Unassembled WGS sequence"/>
</dbReference>
<dbReference type="SUPFAM" id="SSF52402">
    <property type="entry name" value="Adenine nucleotide alpha hydrolases-like"/>
    <property type="match status" value="1"/>
</dbReference>
<dbReference type="RefSeq" id="WP_378934064.1">
    <property type="nucleotide sequence ID" value="NZ_JBHLVO010000008.1"/>
</dbReference>
<keyword evidence="1" id="KW-0808">Transferase</keyword>
<dbReference type="Gene3D" id="3.40.50.620">
    <property type="entry name" value="HUPs"/>
    <property type="match status" value="1"/>
</dbReference>
<dbReference type="InterPro" id="IPR052188">
    <property type="entry name" value="Ni-pincer_cofactor_biosynth"/>
</dbReference>
<accession>A0ABV6GET9</accession>
<dbReference type="InterPro" id="IPR005232">
    <property type="entry name" value="LarE"/>
</dbReference>
<dbReference type="NCBIfam" id="TIGR00268">
    <property type="entry name" value="ATP-dependent sacrificial sulfur transferase LarE"/>
    <property type="match status" value="1"/>
</dbReference>